<sequence>MAIDDIAERMARMEALMTGMQGEMSAMREAIVRLVRIEEQHAATQDAVRRAFERLDRLDERLDALDETVAGIKGPLMWLAGIAASVVASLVSLFIGARL</sequence>
<name>A0A4V2UQH9_9PROT</name>
<comment type="caution">
    <text evidence="2">The sequence shown here is derived from an EMBL/GenBank/DDBJ whole genome shotgun (WGS) entry which is preliminary data.</text>
</comment>
<protein>
    <submittedName>
        <fullName evidence="2">Uncharacterized protein</fullName>
    </submittedName>
</protein>
<accession>A0A4V2UQH9</accession>
<reference evidence="2 3" key="1">
    <citation type="submission" date="2019-03" db="EMBL/GenBank/DDBJ databases">
        <title>Genomic Encyclopedia of Type Strains, Phase IV (KMG-IV): sequencing the most valuable type-strain genomes for metagenomic binning, comparative biology and taxonomic classification.</title>
        <authorList>
            <person name="Goeker M."/>
        </authorList>
    </citation>
    <scope>NUCLEOTIDE SEQUENCE [LARGE SCALE GENOMIC DNA]</scope>
    <source>
        <strain evidence="2 3">DSM 103923</strain>
    </source>
</reference>
<feature type="transmembrane region" description="Helical" evidence="1">
    <location>
        <begin position="76"/>
        <end position="97"/>
    </location>
</feature>
<dbReference type="AlphaFoldDB" id="A0A4V2UQH9"/>
<proteinExistence type="predicted"/>
<dbReference type="Proteomes" id="UP000295135">
    <property type="component" value="Unassembled WGS sequence"/>
</dbReference>
<evidence type="ECO:0000313" key="3">
    <source>
        <dbReference type="Proteomes" id="UP000295135"/>
    </source>
</evidence>
<keyword evidence="1" id="KW-1133">Transmembrane helix</keyword>
<keyword evidence="1" id="KW-0472">Membrane</keyword>
<organism evidence="2 3">
    <name type="scientific">Sulfuritortus calidifontis</name>
    <dbReference type="NCBI Taxonomy" id="1914471"/>
    <lineage>
        <taxon>Bacteria</taxon>
        <taxon>Pseudomonadati</taxon>
        <taxon>Pseudomonadota</taxon>
        <taxon>Betaproteobacteria</taxon>
        <taxon>Nitrosomonadales</taxon>
        <taxon>Thiobacillaceae</taxon>
        <taxon>Sulfuritortus</taxon>
    </lineage>
</organism>
<dbReference type="EMBL" id="SLZY01000014">
    <property type="protein sequence ID" value="TCS70764.1"/>
    <property type="molecule type" value="Genomic_DNA"/>
</dbReference>
<keyword evidence="1" id="KW-0812">Transmembrane</keyword>
<dbReference type="RefSeq" id="WP_126457863.1">
    <property type="nucleotide sequence ID" value="NZ_AP018721.1"/>
</dbReference>
<gene>
    <name evidence="2" type="ORF">EDC61_11491</name>
</gene>
<evidence type="ECO:0000256" key="1">
    <source>
        <dbReference type="SAM" id="Phobius"/>
    </source>
</evidence>
<dbReference type="OrthoDB" id="9961122at2"/>
<keyword evidence="3" id="KW-1185">Reference proteome</keyword>
<evidence type="ECO:0000313" key="2">
    <source>
        <dbReference type="EMBL" id="TCS70764.1"/>
    </source>
</evidence>